<dbReference type="EMBL" id="JABFUD020000016">
    <property type="protein sequence ID" value="KAI5068668.1"/>
    <property type="molecule type" value="Genomic_DNA"/>
</dbReference>
<protein>
    <submittedName>
        <fullName evidence="1">Uncharacterized protein</fullName>
    </submittedName>
</protein>
<organism evidence="1 2">
    <name type="scientific">Adiantum capillus-veneris</name>
    <name type="common">Maidenhair fern</name>
    <dbReference type="NCBI Taxonomy" id="13818"/>
    <lineage>
        <taxon>Eukaryota</taxon>
        <taxon>Viridiplantae</taxon>
        <taxon>Streptophyta</taxon>
        <taxon>Embryophyta</taxon>
        <taxon>Tracheophyta</taxon>
        <taxon>Polypodiopsida</taxon>
        <taxon>Polypodiidae</taxon>
        <taxon>Polypodiales</taxon>
        <taxon>Pteridineae</taxon>
        <taxon>Pteridaceae</taxon>
        <taxon>Vittarioideae</taxon>
        <taxon>Adiantum</taxon>
    </lineage>
</organism>
<dbReference type="Proteomes" id="UP000886520">
    <property type="component" value="Chromosome 16"/>
</dbReference>
<gene>
    <name evidence="1" type="ORF">GOP47_0017013</name>
</gene>
<proteinExistence type="predicted"/>
<dbReference type="AlphaFoldDB" id="A0A9D4UIR8"/>
<accession>A0A9D4UIR8</accession>
<keyword evidence="2" id="KW-1185">Reference proteome</keyword>
<evidence type="ECO:0000313" key="2">
    <source>
        <dbReference type="Proteomes" id="UP000886520"/>
    </source>
</evidence>
<comment type="caution">
    <text evidence="1">The sequence shown here is derived from an EMBL/GenBank/DDBJ whole genome shotgun (WGS) entry which is preliminary data.</text>
</comment>
<name>A0A9D4UIR8_ADICA</name>
<evidence type="ECO:0000313" key="1">
    <source>
        <dbReference type="EMBL" id="KAI5068668.1"/>
    </source>
</evidence>
<sequence length="117" mass="13402">MALHDIRISILQDYAIGNDICWGIEVYRYFPTGRSTTDYLVPNTLRAWHEYVEGQPEFCGLPALGTPRLGNIEWAKAKLRTGEIHITNKILYINAFDLLHSPTMETTRARKALILNQ</sequence>
<reference evidence="1" key="1">
    <citation type="submission" date="2021-01" db="EMBL/GenBank/DDBJ databases">
        <title>Adiantum capillus-veneris genome.</title>
        <authorList>
            <person name="Fang Y."/>
            <person name="Liao Q."/>
        </authorList>
    </citation>
    <scope>NUCLEOTIDE SEQUENCE</scope>
    <source>
        <strain evidence="1">H3</strain>
        <tissue evidence="1">Leaf</tissue>
    </source>
</reference>